<protein>
    <recommendedName>
        <fullName evidence="7">BTB domain-containing protein</fullName>
    </recommendedName>
</protein>
<dbReference type="PROSITE" id="PS50097">
    <property type="entry name" value="BTB"/>
    <property type="match status" value="1"/>
</dbReference>
<dbReference type="PANTHER" id="PTHR26379:SF438">
    <property type="entry name" value="OS08G0128700 PROTEIN"/>
    <property type="match status" value="1"/>
</dbReference>
<dbReference type="Pfam" id="PF00651">
    <property type="entry name" value="BTB"/>
    <property type="match status" value="1"/>
</dbReference>
<dbReference type="SUPFAM" id="SSF49599">
    <property type="entry name" value="TRAF domain-like"/>
    <property type="match status" value="1"/>
</dbReference>
<dbReference type="CDD" id="cd00121">
    <property type="entry name" value="MATH"/>
    <property type="match status" value="1"/>
</dbReference>
<dbReference type="SMART" id="SM00225">
    <property type="entry name" value="BTB"/>
    <property type="match status" value="1"/>
</dbReference>
<dbReference type="InterPro" id="IPR000210">
    <property type="entry name" value="BTB/POZ_dom"/>
</dbReference>
<feature type="non-terminal residue" evidence="5">
    <location>
        <position position="1"/>
    </location>
</feature>
<dbReference type="InterPro" id="IPR045005">
    <property type="entry name" value="BPM1-6"/>
</dbReference>
<reference evidence="5 6" key="1">
    <citation type="journal article" date="2019" name="Sci. Rep.">
        <title>A high-quality genome of Eragrostis curvula grass provides insights into Poaceae evolution and supports new strategies to enhance forage quality.</title>
        <authorList>
            <person name="Carballo J."/>
            <person name="Santos B.A.C.M."/>
            <person name="Zappacosta D."/>
            <person name="Garbus I."/>
            <person name="Selva J.P."/>
            <person name="Gallo C.A."/>
            <person name="Diaz A."/>
            <person name="Albertini E."/>
            <person name="Caccamo M."/>
            <person name="Echenique V."/>
        </authorList>
    </citation>
    <scope>NUCLEOTIDE SEQUENCE [LARGE SCALE GENOMIC DNA]</scope>
    <source>
        <strain evidence="6">cv. Victoria</strain>
        <tissue evidence="5">Leaf</tissue>
    </source>
</reference>
<sequence length="352" mass="39196">MPIPTTFSTSAAETVQGKHVFRIVGYSQHMEMGERKYIRSGVFSVGGHKWAVVFYPSRQRPDFVFVALMLLGKGSPKARASYELNLVDQSTGLPVSVLKEATRTFDPEDPSNIKMSFHAKERSFFEAPNYLRDDCLTMEVIVTVLREPAAPETKSFPKIEVPPSDIALHLAKLLEEKEGADVIFSVGGETFTAHRVVLATRSSVFKAELFGPMSKAGMEPITITDLQPLVFRALLFFIYTDSLPGMDDLEGDDRCEMIRHLLVAADRYAIERLKLMCQSILCENLHVQTVATTLALADQHHCDKLKDACIEYINCSNALGTVAATQDYMNLKRSCPSVVIEALEKASRIRKA</sequence>
<dbReference type="Gene3D" id="2.60.210.10">
    <property type="entry name" value="Apoptosis, Tumor Necrosis Factor Receptor Associated Protein 2, Chain A"/>
    <property type="match status" value="1"/>
</dbReference>
<comment type="caution">
    <text evidence="5">The sequence shown here is derived from an EMBL/GenBank/DDBJ whole genome shotgun (WGS) entry which is preliminary data.</text>
</comment>
<feature type="domain" description="BTB" evidence="3">
    <location>
        <begin position="180"/>
        <end position="247"/>
    </location>
</feature>
<comment type="pathway">
    <text evidence="1">Protein modification; protein ubiquitination.</text>
</comment>
<evidence type="ECO:0000256" key="1">
    <source>
        <dbReference type="ARBA" id="ARBA00004906"/>
    </source>
</evidence>
<dbReference type="Gene3D" id="1.25.40.420">
    <property type="match status" value="1"/>
</dbReference>
<dbReference type="SUPFAM" id="SSF54695">
    <property type="entry name" value="POZ domain"/>
    <property type="match status" value="1"/>
</dbReference>
<evidence type="ECO:0000256" key="2">
    <source>
        <dbReference type="ARBA" id="ARBA00010846"/>
    </source>
</evidence>
<dbReference type="Pfam" id="PF22486">
    <property type="entry name" value="MATH_2"/>
    <property type="match status" value="1"/>
</dbReference>
<dbReference type="InterPro" id="IPR008974">
    <property type="entry name" value="TRAF-like"/>
</dbReference>
<gene>
    <name evidence="5" type="ORF">EJB05_09045</name>
</gene>
<dbReference type="EMBL" id="RWGY01000005">
    <property type="protein sequence ID" value="TVU42626.1"/>
    <property type="molecule type" value="Genomic_DNA"/>
</dbReference>
<organism evidence="5 6">
    <name type="scientific">Eragrostis curvula</name>
    <name type="common">weeping love grass</name>
    <dbReference type="NCBI Taxonomy" id="38414"/>
    <lineage>
        <taxon>Eukaryota</taxon>
        <taxon>Viridiplantae</taxon>
        <taxon>Streptophyta</taxon>
        <taxon>Embryophyta</taxon>
        <taxon>Tracheophyta</taxon>
        <taxon>Spermatophyta</taxon>
        <taxon>Magnoliopsida</taxon>
        <taxon>Liliopsida</taxon>
        <taxon>Poales</taxon>
        <taxon>Poaceae</taxon>
        <taxon>PACMAD clade</taxon>
        <taxon>Chloridoideae</taxon>
        <taxon>Eragrostideae</taxon>
        <taxon>Eragrostidinae</taxon>
        <taxon>Eragrostis</taxon>
    </lineage>
</organism>
<name>A0A5J9W3X7_9POAL</name>
<dbReference type="Pfam" id="PF24570">
    <property type="entry name" value="BACK_BPM_SPOP"/>
    <property type="match status" value="1"/>
</dbReference>
<dbReference type="Proteomes" id="UP000324897">
    <property type="component" value="Unassembled WGS sequence"/>
</dbReference>
<dbReference type="PANTHER" id="PTHR26379">
    <property type="entry name" value="BTB/POZ AND MATH DOMAIN-CONTAINING PROTEIN 1"/>
    <property type="match status" value="1"/>
</dbReference>
<accession>A0A5J9W3X7</accession>
<dbReference type="CDD" id="cd18280">
    <property type="entry name" value="BTB_POZ_BPM_plant"/>
    <property type="match status" value="1"/>
</dbReference>
<dbReference type="AlphaFoldDB" id="A0A5J9W3X7"/>
<dbReference type="InterPro" id="IPR011333">
    <property type="entry name" value="SKP1/BTB/POZ_sf"/>
</dbReference>
<keyword evidence="6" id="KW-1185">Reference proteome</keyword>
<evidence type="ECO:0000313" key="6">
    <source>
        <dbReference type="Proteomes" id="UP000324897"/>
    </source>
</evidence>
<feature type="domain" description="MATH" evidence="4">
    <location>
        <begin position="16"/>
        <end position="142"/>
    </location>
</feature>
<evidence type="ECO:0000313" key="5">
    <source>
        <dbReference type="EMBL" id="TVU42626.1"/>
    </source>
</evidence>
<evidence type="ECO:0000259" key="4">
    <source>
        <dbReference type="PROSITE" id="PS50144"/>
    </source>
</evidence>
<dbReference type="InterPro" id="IPR002083">
    <property type="entry name" value="MATH/TRAF_dom"/>
</dbReference>
<proteinExistence type="inferred from homology"/>
<dbReference type="InterPro" id="IPR056423">
    <property type="entry name" value="BACK_BPM_SPOP"/>
</dbReference>
<comment type="similarity">
    <text evidence="2">Belongs to the Tdpoz family.</text>
</comment>
<dbReference type="PROSITE" id="PS50144">
    <property type="entry name" value="MATH"/>
    <property type="match status" value="1"/>
</dbReference>
<dbReference type="Gene3D" id="3.30.710.10">
    <property type="entry name" value="Potassium Channel Kv1.1, Chain A"/>
    <property type="match status" value="1"/>
</dbReference>
<dbReference type="GO" id="GO:0016567">
    <property type="term" value="P:protein ubiquitination"/>
    <property type="evidence" value="ECO:0007669"/>
    <property type="project" value="InterPro"/>
</dbReference>
<evidence type="ECO:0000259" key="3">
    <source>
        <dbReference type="PROSITE" id="PS50097"/>
    </source>
</evidence>
<evidence type="ECO:0008006" key="7">
    <source>
        <dbReference type="Google" id="ProtNLM"/>
    </source>
</evidence>
<dbReference type="Gramene" id="TVU42626">
    <property type="protein sequence ID" value="TVU42626"/>
    <property type="gene ID" value="EJB05_09045"/>
</dbReference>
<dbReference type="OrthoDB" id="660757at2759"/>